<organism evidence="6 7">
    <name type="scientific">Niallia circulans</name>
    <name type="common">Bacillus circulans</name>
    <dbReference type="NCBI Taxonomy" id="1397"/>
    <lineage>
        <taxon>Bacteria</taxon>
        <taxon>Bacillati</taxon>
        <taxon>Bacillota</taxon>
        <taxon>Bacilli</taxon>
        <taxon>Bacillales</taxon>
        <taxon>Bacillaceae</taxon>
        <taxon>Niallia</taxon>
    </lineage>
</organism>
<keyword evidence="4" id="KW-0564">Palmitate</keyword>
<keyword evidence="5" id="KW-0449">Lipoprotein</keyword>
<keyword evidence="1" id="KW-1003">Cell membrane</keyword>
<comment type="caution">
    <text evidence="6">The sequence shown here is derived from an EMBL/GenBank/DDBJ whole genome shotgun (WGS) entry which is preliminary data.</text>
</comment>
<accession>A0A268FCE9</accession>
<name>A0A268FCE9_NIACI</name>
<reference evidence="6 7" key="1">
    <citation type="submission" date="2017-07" db="EMBL/GenBank/DDBJ databases">
        <title>Isolation and whole genome analysis of endospore-forming bacteria from heroin.</title>
        <authorList>
            <person name="Kalinowski J."/>
            <person name="Ahrens B."/>
            <person name="Al-Dilaimi A."/>
            <person name="Winkler A."/>
            <person name="Wibberg D."/>
            <person name="Schleenbecker U."/>
            <person name="Ruckert C."/>
            <person name="Wolfel R."/>
            <person name="Grass G."/>
        </authorList>
    </citation>
    <scope>NUCLEOTIDE SEQUENCE [LARGE SCALE GENOMIC DNA]</scope>
    <source>
        <strain evidence="6 7">7521-2</strain>
    </source>
</reference>
<dbReference type="PANTHER" id="PTHR43649">
    <property type="entry name" value="ARABINOSE-BINDING PROTEIN-RELATED"/>
    <property type="match status" value="1"/>
</dbReference>
<keyword evidence="3" id="KW-0472">Membrane</keyword>
<evidence type="ECO:0000313" key="7">
    <source>
        <dbReference type="Proteomes" id="UP000216961"/>
    </source>
</evidence>
<evidence type="ECO:0000256" key="2">
    <source>
        <dbReference type="ARBA" id="ARBA00022729"/>
    </source>
</evidence>
<evidence type="ECO:0000256" key="3">
    <source>
        <dbReference type="ARBA" id="ARBA00023136"/>
    </source>
</evidence>
<gene>
    <name evidence="6" type="ORF">CHH57_11705</name>
</gene>
<dbReference type="SUPFAM" id="SSF53850">
    <property type="entry name" value="Periplasmic binding protein-like II"/>
    <property type="match status" value="1"/>
</dbReference>
<dbReference type="AlphaFoldDB" id="A0A268FCE9"/>
<protein>
    <submittedName>
        <fullName evidence="6">Uncharacterized protein</fullName>
    </submittedName>
</protein>
<evidence type="ECO:0000256" key="4">
    <source>
        <dbReference type="ARBA" id="ARBA00023139"/>
    </source>
</evidence>
<dbReference type="Pfam" id="PF01547">
    <property type="entry name" value="SBP_bac_1"/>
    <property type="match status" value="1"/>
</dbReference>
<proteinExistence type="predicted"/>
<sequence>MIFEIRKFKNTKNRMGAEIMGLPKKGFSYFVILLMAVLVVGCSNSSGGKGSDKKEVEAEVTTVGPEDGAKLDMWLFVDLHQKFYTEMLNKWNETNPDKQIQIKFTVYPYADMHTKLTLSVQSGEGIPDLADVEIGQFPNYLDGEVPWLALNSYVEPYKADLVTSRLDAYEKDGNYYGVPTHVGATVMYYNTEILEKHGIDYTKIKTWDDFAAAGEKLKEATNGEVYMTSVDTGGADWLTLAMSEHGESWVKDPSNANVKLDSLNNMLTMQQGWLESGIAEVTPGGQIDTEQGYATVAKGEVAAFPKAIWYMSRFTDYMPEMSGKFAIAPAPVFEEGQKRSNGAGGTGTVVYKDSENAELAAEFMTWAKLTEEGGEQIWNILGFDPVNTKVWTNKDITHNPDNEYVKYFVNNPFDTLLEIQDEVNLIKTVPITTTINEVFNLTTLNEVLENGANVKQALEDAQAEVDFEQE</sequence>
<dbReference type="KEGG" id="bcir:C2I06_13255"/>
<evidence type="ECO:0000313" key="6">
    <source>
        <dbReference type="EMBL" id="PAD83044.1"/>
    </source>
</evidence>
<dbReference type="InterPro" id="IPR006059">
    <property type="entry name" value="SBP"/>
</dbReference>
<dbReference type="Proteomes" id="UP000216961">
    <property type="component" value="Unassembled WGS sequence"/>
</dbReference>
<evidence type="ECO:0000256" key="5">
    <source>
        <dbReference type="ARBA" id="ARBA00023288"/>
    </source>
</evidence>
<keyword evidence="2" id="KW-0732">Signal</keyword>
<evidence type="ECO:0000256" key="1">
    <source>
        <dbReference type="ARBA" id="ARBA00022475"/>
    </source>
</evidence>
<dbReference type="InterPro" id="IPR050490">
    <property type="entry name" value="Bact_solute-bd_prot1"/>
</dbReference>
<dbReference type="EMBL" id="NPBQ01000071">
    <property type="protein sequence ID" value="PAD83044.1"/>
    <property type="molecule type" value="Genomic_DNA"/>
</dbReference>
<dbReference type="PANTHER" id="PTHR43649:SF33">
    <property type="entry name" value="POLYGALACTURONAN_RHAMNOGALACTURONAN-BINDING PROTEIN YTCQ"/>
    <property type="match status" value="1"/>
</dbReference>
<dbReference type="Gene3D" id="3.40.190.10">
    <property type="entry name" value="Periplasmic binding protein-like II"/>
    <property type="match status" value="1"/>
</dbReference>